<reference evidence="2" key="1">
    <citation type="submission" date="2013-11" db="EMBL/GenBank/DDBJ databases">
        <title>Genome sequence of the fusiform rust pathogen reveals effectors for host alternation and coevolution with pine.</title>
        <authorList>
            <consortium name="DOE Joint Genome Institute"/>
            <person name="Smith K."/>
            <person name="Pendleton A."/>
            <person name="Kubisiak T."/>
            <person name="Anderson C."/>
            <person name="Salamov A."/>
            <person name="Aerts A."/>
            <person name="Riley R."/>
            <person name="Clum A."/>
            <person name="Lindquist E."/>
            <person name="Ence D."/>
            <person name="Campbell M."/>
            <person name="Kronenberg Z."/>
            <person name="Feau N."/>
            <person name="Dhillon B."/>
            <person name="Hamelin R."/>
            <person name="Burleigh J."/>
            <person name="Smith J."/>
            <person name="Yandell M."/>
            <person name="Nelson C."/>
            <person name="Grigoriev I."/>
            <person name="Davis J."/>
        </authorList>
    </citation>
    <scope>NUCLEOTIDE SEQUENCE</scope>
    <source>
        <strain evidence="2">G11</strain>
    </source>
</reference>
<protein>
    <recommendedName>
        <fullName evidence="4">F-box domain-containing protein</fullName>
    </recommendedName>
</protein>
<dbReference type="InterPro" id="IPR036047">
    <property type="entry name" value="F-box-like_dom_sf"/>
</dbReference>
<sequence length="300" mass="33140">MSSNHLLQEAVIRAAHQHDPTQSDLKTDSLLSPHKTNQTLITTSSNSSINDSDPEDITITQVHTPALIDSPPFVTPASSRPCSPSKPSHQSSSPSNPSRPNSRVGLRAKREAAAKAKASSSDPLLRFPNPINVRIFELVGLGSDGTGGSAGDIFSGVRDLMACGLVCQKWRTSATINFVWFKLCSATSYESSLVKVFEPPTWTRKDSKVDWSARYRIKNRIPDQTSHPDFELTSGPETLTANELKHQQWQQEEEERDGKFSNKLEARAFYKELGGRKLKNKTGKSLGTDRTGWDSLNLHQ</sequence>
<proteinExistence type="predicted"/>
<dbReference type="Gene3D" id="1.20.1280.50">
    <property type="match status" value="1"/>
</dbReference>
<comment type="caution">
    <text evidence="2">The sequence shown here is derived from an EMBL/GenBank/DDBJ whole genome shotgun (WGS) entry which is preliminary data.</text>
</comment>
<gene>
    <name evidence="2" type="ORF">CROQUDRAFT_657319</name>
</gene>
<evidence type="ECO:0000313" key="2">
    <source>
        <dbReference type="EMBL" id="KAG0146504.1"/>
    </source>
</evidence>
<accession>A0A9P6NIA7</accession>
<dbReference type="AlphaFoldDB" id="A0A9P6NIA7"/>
<feature type="compositionally biased region" description="Basic and acidic residues" evidence="1">
    <location>
        <begin position="16"/>
        <end position="27"/>
    </location>
</feature>
<feature type="compositionally biased region" description="Low complexity" evidence="1">
    <location>
        <begin position="81"/>
        <end position="102"/>
    </location>
</feature>
<dbReference type="OrthoDB" id="6419443at2759"/>
<organism evidence="2 3">
    <name type="scientific">Cronartium quercuum f. sp. fusiforme G11</name>
    <dbReference type="NCBI Taxonomy" id="708437"/>
    <lineage>
        <taxon>Eukaryota</taxon>
        <taxon>Fungi</taxon>
        <taxon>Dikarya</taxon>
        <taxon>Basidiomycota</taxon>
        <taxon>Pucciniomycotina</taxon>
        <taxon>Pucciniomycetes</taxon>
        <taxon>Pucciniales</taxon>
        <taxon>Coleosporiaceae</taxon>
        <taxon>Cronartium</taxon>
    </lineage>
</organism>
<feature type="region of interest" description="Disordered" evidence="1">
    <location>
        <begin position="67"/>
        <end position="121"/>
    </location>
</feature>
<dbReference type="EMBL" id="MU167260">
    <property type="protein sequence ID" value="KAG0146504.1"/>
    <property type="molecule type" value="Genomic_DNA"/>
</dbReference>
<evidence type="ECO:0000256" key="1">
    <source>
        <dbReference type="SAM" id="MobiDB-lite"/>
    </source>
</evidence>
<name>A0A9P6NIA7_9BASI</name>
<dbReference type="Proteomes" id="UP000886653">
    <property type="component" value="Unassembled WGS sequence"/>
</dbReference>
<evidence type="ECO:0008006" key="4">
    <source>
        <dbReference type="Google" id="ProtNLM"/>
    </source>
</evidence>
<dbReference type="SUPFAM" id="SSF81383">
    <property type="entry name" value="F-box domain"/>
    <property type="match status" value="1"/>
</dbReference>
<evidence type="ECO:0000313" key="3">
    <source>
        <dbReference type="Proteomes" id="UP000886653"/>
    </source>
</evidence>
<keyword evidence="3" id="KW-1185">Reference proteome</keyword>
<feature type="region of interest" description="Disordered" evidence="1">
    <location>
        <begin position="14"/>
        <end position="33"/>
    </location>
</feature>
<feature type="region of interest" description="Disordered" evidence="1">
    <location>
        <begin position="279"/>
        <end position="300"/>
    </location>
</feature>